<dbReference type="Proteomes" id="UP000005101">
    <property type="component" value="Unassembled WGS sequence"/>
</dbReference>
<proteinExistence type="predicted"/>
<protein>
    <submittedName>
        <fullName evidence="1">Uncharacterized protein</fullName>
    </submittedName>
</protein>
<accession>A0ABN0BMG6</accession>
<evidence type="ECO:0000313" key="1">
    <source>
        <dbReference type="EMBL" id="EFR54027.1"/>
    </source>
</evidence>
<evidence type="ECO:0000313" key="2">
    <source>
        <dbReference type="Proteomes" id="UP000005101"/>
    </source>
</evidence>
<sequence>MSGVLFKEAGEMKRFVSAPIFRGWQQQKAKIFGYLV</sequence>
<dbReference type="EMBL" id="EQ973214">
    <property type="protein sequence ID" value="EFR54027.1"/>
    <property type="molecule type" value="Genomic_DNA"/>
</dbReference>
<reference evidence="1 2" key="1">
    <citation type="submission" date="2008-12" db="EMBL/GenBank/DDBJ databases">
        <title>Annotation of Bacteroides fragilis strain 3_1_12.</title>
        <authorList>
            <consortium name="The Broad Institute Genome Sequencing Platform"/>
            <person name="Ward D."/>
            <person name="Young S.K."/>
            <person name="Kodira C.D."/>
            <person name="Zeng Q."/>
            <person name="Koehrsen M."/>
            <person name="Alvarado L."/>
            <person name="Berlin A."/>
            <person name="Borenstein D."/>
            <person name="Chen Z."/>
            <person name="Engels R."/>
            <person name="Freedman E."/>
            <person name="Gellesch M."/>
            <person name="Goldberg J."/>
            <person name="Griggs A."/>
            <person name="Gujja S."/>
            <person name="Heiman D."/>
            <person name="Hepburn T."/>
            <person name="Howarth C."/>
            <person name="Jen D."/>
            <person name="Larson L."/>
            <person name="Lewis B."/>
            <person name="Mehta T."/>
            <person name="Park D."/>
            <person name="Pearson M."/>
            <person name="Roberts A."/>
            <person name="Saif S."/>
            <person name="Shea T."/>
            <person name="Shenoy N."/>
            <person name="Sisk P."/>
            <person name="Stolte C."/>
            <person name="Sykes S."/>
            <person name="Walk T."/>
            <person name="White J."/>
            <person name="Yandava C."/>
            <person name="Allen-Vercoe E."/>
            <person name="Strauss J."/>
            <person name="Ambrose C."/>
            <person name="Lander E."/>
            <person name="Nusbaum C."/>
            <person name="Galagan J."/>
            <person name="Birren B."/>
        </authorList>
    </citation>
    <scope>NUCLEOTIDE SEQUENCE [LARGE SCALE GENOMIC DNA]</scope>
    <source>
        <strain evidence="1 2">3_1_12</strain>
    </source>
</reference>
<keyword evidence="2" id="KW-1185">Reference proteome</keyword>
<name>A0ABN0BMG6_BACFG</name>
<organism evidence="1 2">
    <name type="scientific">Bacteroides fragilis 3_1_12</name>
    <dbReference type="NCBI Taxonomy" id="457424"/>
    <lineage>
        <taxon>Bacteria</taxon>
        <taxon>Pseudomonadati</taxon>
        <taxon>Bacteroidota</taxon>
        <taxon>Bacteroidia</taxon>
        <taxon>Bacteroidales</taxon>
        <taxon>Bacteroidaceae</taxon>
        <taxon>Bacteroides</taxon>
    </lineage>
</organism>
<gene>
    <name evidence="1" type="ORF">BFAG_02724</name>
</gene>